<dbReference type="eggNOG" id="COG1247">
    <property type="taxonomic scope" value="Bacteria"/>
</dbReference>
<keyword evidence="1 4" id="KW-0808">Transferase</keyword>
<dbReference type="CDD" id="cd04301">
    <property type="entry name" value="NAT_SF"/>
    <property type="match status" value="1"/>
</dbReference>
<sequence length="167" mass="18986">MMHNDSGVIRQAELDDVPAVFDIFQHSDHFAKTGSRQDGISLIDVMDWLESATDKRPMLVFENEGNVVAWCSIEAFYGLPAFESACEISLYVMPNWQGKGIGTQFYRYLEAHRNTFGFTHLIAYIYSSNLNSQNFFTKLGFEQWGRLPNIAQNASITEDVNLLGRAF</sequence>
<dbReference type="PROSITE" id="PS51186">
    <property type="entry name" value="GNAT"/>
    <property type="match status" value="1"/>
</dbReference>
<dbReference type="PANTHER" id="PTHR43072">
    <property type="entry name" value="N-ACETYLTRANSFERASE"/>
    <property type="match status" value="1"/>
</dbReference>
<evidence type="ECO:0000256" key="2">
    <source>
        <dbReference type="ARBA" id="ARBA00023315"/>
    </source>
</evidence>
<dbReference type="AlphaFoldDB" id="W1RSU8"/>
<dbReference type="PATRIC" id="fig|1208321.3.peg.2810"/>
<proteinExistence type="predicted"/>
<dbReference type="Proteomes" id="UP000018857">
    <property type="component" value="Unassembled WGS sequence"/>
</dbReference>
<dbReference type="InterPro" id="IPR016181">
    <property type="entry name" value="Acyl_CoA_acyltransferase"/>
</dbReference>
<evidence type="ECO:0000256" key="1">
    <source>
        <dbReference type="ARBA" id="ARBA00022679"/>
    </source>
</evidence>
<reference evidence="4 5" key="1">
    <citation type="journal article" date="2014" name="Genome Announc.">
        <title>Draft Genome Sequence of Marinomonas sp. Strain D104, a Polycyclic Aromatic Hydrocarbon-Degrading Bacterium from the Deep-Sea Sediment of the Arctic Ocean.</title>
        <authorList>
            <person name="Dong C."/>
            <person name="Bai X."/>
            <person name="Lai Q."/>
            <person name="Xie Y."/>
            <person name="Chen X."/>
            <person name="Shao Z."/>
        </authorList>
    </citation>
    <scope>NUCLEOTIDE SEQUENCE [LARGE SCALE GENOMIC DNA]</scope>
    <source>
        <strain evidence="4 5">D104</strain>
    </source>
</reference>
<dbReference type="SUPFAM" id="SSF55729">
    <property type="entry name" value="Acyl-CoA N-acyltransferases (Nat)"/>
    <property type="match status" value="1"/>
</dbReference>
<dbReference type="GO" id="GO:0016747">
    <property type="term" value="F:acyltransferase activity, transferring groups other than amino-acyl groups"/>
    <property type="evidence" value="ECO:0007669"/>
    <property type="project" value="InterPro"/>
</dbReference>
<dbReference type="Pfam" id="PF00583">
    <property type="entry name" value="Acetyltransf_1"/>
    <property type="match status" value="1"/>
</dbReference>
<name>W1RSU8_9GAMM</name>
<dbReference type="STRING" id="1208321.D104_14100"/>
<dbReference type="RefSeq" id="WP_024024872.1">
    <property type="nucleotide sequence ID" value="NZ_AYOZ01000045.1"/>
</dbReference>
<evidence type="ECO:0000259" key="3">
    <source>
        <dbReference type="PROSITE" id="PS51186"/>
    </source>
</evidence>
<dbReference type="InterPro" id="IPR000182">
    <property type="entry name" value="GNAT_dom"/>
</dbReference>
<protein>
    <submittedName>
        <fullName evidence="4">GCN5 family acetyltransferase</fullName>
    </submittedName>
</protein>
<dbReference type="Gene3D" id="3.40.630.30">
    <property type="match status" value="1"/>
</dbReference>
<organism evidence="4 5">
    <name type="scientific">Marinomonas profundimaris</name>
    <dbReference type="NCBI Taxonomy" id="1208321"/>
    <lineage>
        <taxon>Bacteria</taxon>
        <taxon>Pseudomonadati</taxon>
        <taxon>Pseudomonadota</taxon>
        <taxon>Gammaproteobacteria</taxon>
        <taxon>Oceanospirillales</taxon>
        <taxon>Oceanospirillaceae</taxon>
        <taxon>Marinomonas</taxon>
    </lineage>
</organism>
<dbReference type="EMBL" id="AYOZ01000045">
    <property type="protein sequence ID" value="ETI58709.1"/>
    <property type="molecule type" value="Genomic_DNA"/>
</dbReference>
<keyword evidence="2" id="KW-0012">Acyltransferase</keyword>
<accession>W1RSU8</accession>
<gene>
    <name evidence="4" type="ORF">D104_14100</name>
</gene>
<keyword evidence="5" id="KW-1185">Reference proteome</keyword>
<dbReference type="PANTHER" id="PTHR43072:SF23">
    <property type="entry name" value="UPF0039 PROTEIN C11D3.02C"/>
    <property type="match status" value="1"/>
</dbReference>
<dbReference type="OrthoDB" id="5459937at2"/>
<comment type="caution">
    <text evidence="4">The sequence shown here is derived from an EMBL/GenBank/DDBJ whole genome shotgun (WGS) entry which is preliminary data.</text>
</comment>
<feature type="domain" description="N-acetyltransferase" evidence="3">
    <location>
        <begin position="7"/>
        <end position="163"/>
    </location>
</feature>
<evidence type="ECO:0000313" key="5">
    <source>
        <dbReference type="Proteomes" id="UP000018857"/>
    </source>
</evidence>
<evidence type="ECO:0000313" key="4">
    <source>
        <dbReference type="EMBL" id="ETI58709.1"/>
    </source>
</evidence>